<dbReference type="Proteomes" id="UP000265540">
    <property type="component" value="Unassembled WGS sequence"/>
</dbReference>
<evidence type="ECO:0000313" key="1">
    <source>
        <dbReference type="EMBL" id="RJR26667.1"/>
    </source>
</evidence>
<accession>A0A3A4ZIK4</accession>
<dbReference type="EMBL" id="QZJF01000018">
    <property type="protein sequence ID" value="RJR26667.1"/>
    <property type="molecule type" value="Genomic_DNA"/>
</dbReference>
<comment type="caution">
    <text evidence="1">The sequence shown here is derived from an EMBL/GenBank/DDBJ whole genome shotgun (WGS) entry which is preliminary data.</text>
</comment>
<reference evidence="1 2" key="1">
    <citation type="journal article" date="2017" name="ISME J.">
        <title>Energy and carbon metabolisms in a deep terrestrial subsurface fluid microbial community.</title>
        <authorList>
            <person name="Momper L."/>
            <person name="Jungbluth S.P."/>
            <person name="Lee M.D."/>
            <person name="Amend J.P."/>
        </authorList>
    </citation>
    <scope>NUCLEOTIDE SEQUENCE [LARGE SCALE GENOMIC DNA]</scope>
    <source>
        <strain evidence="1">SURF_46</strain>
    </source>
</reference>
<organism evidence="1 2">
    <name type="scientific">candidate division WWE3 bacterium</name>
    <dbReference type="NCBI Taxonomy" id="2053526"/>
    <lineage>
        <taxon>Bacteria</taxon>
        <taxon>Katanobacteria</taxon>
    </lineage>
</organism>
<proteinExistence type="predicted"/>
<gene>
    <name evidence="1" type="ORF">C4561_04645</name>
</gene>
<name>A0A3A4ZIK4_UNCKA</name>
<evidence type="ECO:0008006" key="3">
    <source>
        <dbReference type="Google" id="ProtNLM"/>
    </source>
</evidence>
<protein>
    <recommendedName>
        <fullName evidence="3">GIY-YIG domain-containing protein</fullName>
    </recommendedName>
</protein>
<dbReference type="AlphaFoldDB" id="A0A3A4ZIK4"/>
<sequence>MDRILEQTVTALNKLGKRVDAKREENRFRVNTLDDLDHLVPEQPGCYWIESTMPLSKFRKSKVRKTAPPNGAQLIKKKKGQLFIVYVGTESNVRKRLKEHLLATATIRQKSLALR</sequence>
<evidence type="ECO:0000313" key="2">
    <source>
        <dbReference type="Proteomes" id="UP000265540"/>
    </source>
</evidence>